<dbReference type="InterPro" id="IPR036890">
    <property type="entry name" value="HATPase_C_sf"/>
</dbReference>
<name>A0ABU7V706_9MICO</name>
<dbReference type="EMBL" id="JAZHOV010000005">
    <property type="protein sequence ID" value="MEF2255442.1"/>
    <property type="molecule type" value="Genomic_DNA"/>
</dbReference>
<evidence type="ECO:0000256" key="1">
    <source>
        <dbReference type="ARBA" id="ARBA00000085"/>
    </source>
</evidence>
<dbReference type="GO" id="GO:0016301">
    <property type="term" value="F:kinase activity"/>
    <property type="evidence" value="ECO:0007669"/>
    <property type="project" value="UniProtKB-KW"/>
</dbReference>
<dbReference type="Pfam" id="PF07730">
    <property type="entry name" value="HisKA_3"/>
    <property type="match status" value="1"/>
</dbReference>
<dbReference type="Proteomes" id="UP001351900">
    <property type="component" value="Unassembled WGS sequence"/>
</dbReference>
<dbReference type="PANTHER" id="PTHR24421">
    <property type="entry name" value="NITRATE/NITRITE SENSOR PROTEIN NARX-RELATED"/>
    <property type="match status" value="1"/>
</dbReference>
<dbReference type="CDD" id="cd16917">
    <property type="entry name" value="HATPase_UhpB-NarQ-NarX-like"/>
    <property type="match status" value="1"/>
</dbReference>
<feature type="transmembrane region" description="Helical" evidence="9">
    <location>
        <begin position="121"/>
        <end position="140"/>
    </location>
</feature>
<keyword evidence="4" id="KW-0808">Transferase</keyword>
<evidence type="ECO:0000313" key="11">
    <source>
        <dbReference type="EMBL" id="MEF2255442.1"/>
    </source>
</evidence>
<comment type="catalytic activity">
    <reaction evidence="1">
        <text>ATP + protein L-histidine = ADP + protein N-phospho-L-histidine.</text>
        <dbReference type="EC" id="2.7.13.3"/>
    </reaction>
</comment>
<feature type="transmembrane region" description="Helical" evidence="9">
    <location>
        <begin position="95"/>
        <end position="115"/>
    </location>
</feature>
<dbReference type="Pfam" id="PF02518">
    <property type="entry name" value="HATPase_c"/>
    <property type="match status" value="1"/>
</dbReference>
<evidence type="ECO:0000259" key="10">
    <source>
        <dbReference type="PROSITE" id="PS50109"/>
    </source>
</evidence>
<dbReference type="Gene3D" id="3.30.565.10">
    <property type="entry name" value="Histidine kinase-like ATPase, C-terminal domain"/>
    <property type="match status" value="1"/>
</dbReference>
<evidence type="ECO:0000313" key="12">
    <source>
        <dbReference type="Proteomes" id="UP001351900"/>
    </source>
</evidence>
<dbReference type="Gene3D" id="1.20.5.1930">
    <property type="match status" value="1"/>
</dbReference>
<dbReference type="SMART" id="SM00387">
    <property type="entry name" value="HATPase_c"/>
    <property type="match status" value="1"/>
</dbReference>
<dbReference type="SUPFAM" id="SSF55874">
    <property type="entry name" value="ATPase domain of HSP90 chaperone/DNA topoisomerase II/histidine kinase"/>
    <property type="match status" value="1"/>
</dbReference>
<proteinExistence type="predicted"/>
<accession>A0ABU7V706</accession>
<gene>
    <name evidence="11" type="ORF">V2V91_09900</name>
</gene>
<feature type="domain" description="Histidine kinase" evidence="10">
    <location>
        <begin position="270"/>
        <end position="355"/>
    </location>
</feature>
<reference evidence="11 12" key="1">
    <citation type="submission" date="2024-01" db="EMBL/GenBank/DDBJ databases">
        <title>the genome sequence of strain Microbacterium schleiferi NBRC 15075.</title>
        <authorList>
            <person name="Ding Y."/>
            <person name="Zhang G."/>
        </authorList>
    </citation>
    <scope>NUCLEOTIDE SEQUENCE [LARGE SCALE GENOMIC DNA]</scope>
    <source>
        <strain evidence="11 12">NBRC 15075</strain>
    </source>
</reference>
<organism evidence="11 12">
    <name type="scientific">Microbacterium schleiferi</name>
    <dbReference type="NCBI Taxonomy" id="69362"/>
    <lineage>
        <taxon>Bacteria</taxon>
        <taxon>Bacillati</taxon>
        <taxon>Actinomycetota</taxon>
        <taxon>Actinomycetes</taxon>
        <taxon>Micrococcales</taxon>
        <taxon>Microbacteriaceae</taxon>
        <taxon>Microbacterium</taxon>
    </lineage>
</organism>
<dbReference type="InterPro" id="IPR003594">
    <property type="entry name" value="HATPase_dom"/>
</dbReference>
<dbReference type="PANTHER" id="PTHR24421:SF10">
    <property type="entry name" value="NITRATE_NITRITE SENSOR PROTEIN NARQ"/>
    <property type="match status" value="1"/>
</dbReference>
<keyword evidence="5" id="KW-0547">Nucleotide-binding</keyword>
<evidence type="ECO:0000256" key="6">
    <source>
        <dbReference type="ARBA" id="ARBA00022777"/>
    </source>
</evidence>
<dbReference type="EC" id="2.7.13.3" evidence="2"/>
<dbReference type="InterPro" id="IPR011712">
    <property type="entry name" value="Sig_transdc_His_kin_sub3_dim/P"/>
</dbReference>
<evidence type="ECO:0000256" key="7">
    <source>
        <dbReference type="ARBA" id="ARBA00022840"/>
    </source>
</evidence>
<keyword evidence="12" id="KW-1185">Reference proteome</keyword>
<comment type="caution">
    <text evidence="11">The sequence shown here is derived from an EMBL/GenBank/DDBJ whole genome shotgun (WGS) entry which is preliminary data.</text>
</comment>
<evidence type="ECO:0000256" key="4">
    <source>
        <dbReference type="ARBA" id="ARBA00022679"/>
    </source>
</evidence>
<keyword evidence="7" id="KW-0067">ATP-binding</keyword>
<dbReference type="RefSeq" id="WP_331791708.1">
    <property type="nucleotide sequence ID" value="NZ_BAAAUO010000011.1"/>
</dbReference>
<evidence type="ECO:0000256" key="8">
    <source>
        <dbReference type="ARBA" id="ARBA00023012"/>
    </source>
</evidence>
<dbReference type="InterPro" id="IPR005467">
    <property type="entry name" value="His_kinase_dom"/>
</dbReference>
<dbReference type="PROSITE" id="PS50109">
    <property type="entry name" value="HIS_KIN"/>
    <property type="match status" value="1"/>
</dbReference>
<keyword evidence="8" id="KW-0902">Two-component regulatory system</keyword>
<evidence type="ECO:0000256" key="9">
    <source>
        <dbReference type="SAM" id="Phobius"/>
    </source>
</evidence>
<protein>
    <recommendedName>
        <fullName evidence="2">histidine kinase</fullName>
        <ecNumber evidence="2">2.7.13.3</ecNumber>
    </recommendedName>
</protein>
<evidence type="ECO:0000256" key="5">
    <source>
        <dbReference type="ARBA" id="ARBA00022741"/>
    </source>
</evidence>
<keyword evidence="9" id="KW-0812">Transmembrane</keyword>
<evidence type="ECO:0000256" key="3">
    <source>
        <dbReference type="ARBA" id="ARBA00022553"/>
    </source>
</evidence>
<dbReference type="InterPro" id="IPR050482">
    <property type="entry name" value="Sensor_HK_TwoCompSys"/>
</dbReference>
<keyword evidence="3" id="KW-0597">Phosphoprotein</keyword>
<keyword evidence="9" id="KW-1133">Transmembrane helix</keyword>
<sequence length="362" mass="38031">MRSRLLTSLILGLAVFLGLWLTVTPDDVAARWVQLALGAIALAGVMVSSRLPVLAVVVTAAATACAWLLGVSADPFVLTGFAVFRLAETRGGRRFPWWMFAGAFLVVVTSAIFGAEGAEGRFRGMLLSAVVLSVAWVLGVRTREVRDEAAARSRADERLRLARDVHDVLSHSLGAIGVQAGVAAHLTTLGTEDLREVLRGIEGDARSSLSELKCLLQRERTDTEAENVASSPLSAALESVALTAERAGVSVRLDSDEAIDVLPVDVRTTVLRVVKEAVTNVVRHAAGSSALVTLRASSESVTVGIEDDGQGAPSKFQPGHGLTGMRERVELLGGTVDFASSTSGFMVSATLPLVKPLGGDKG</sequence>
<keyword evidence="9" id="KW-0472">Membrane</keyword>
<evidence type="ECO:0000256" key="2">
    <source>
        <dbReference type="ARBA" id="ARBA00012438"/>
    </source>
</evidence>
<feature type="transmembrane region" description="Helical" evidence="9">
    <location>
        <begin position="54"/>
        <end position="83"/>
    </location>
</feature>
<keyword evidence="6 11" id="KW-0418">Kinase</keyword>